<feature type="transmembrane region" description="Helical" evidence="8">
    <location>
        <begin position="304"/>
        <end position="321"/>
    </location>
</feature>
<dbReference type="PATRIC" id="fig|1445510.3.peg.5487"/>
<evidence type="ECO:0000256" key="8">
    <source>
        <dbReference type="SAM" id="Phobius"/>
    </source>
</evidence>
<evidence type="ECO:0000313" key="9">
    <source>
        <dbReference type="EMBL" id="AJQ97549.1"/>
    </source>
</evidence>
<dbReference type="EMBL" id="CP007142">
    <property type="protein sequence ID" value="AJQ97549.1"/>
    <property type="molecule type" value="Genomic_DNA"/>
</dbReference>
<keyword evidence="7 8" id="KW-0472">Membrane</keyword>
<dbReference type="GO" id="GO:0022857">
    <property type="term" value="F:transmembrane transporter activity"/>
    <property type="evidence" value="ECO:0007669"/>
    <property type="project" value="InterPro"/>
</dbReference>
<sequence>MWLKSGLVTLALLLLAWCSLFAWSPIHISPAQALLALLRPQADSIAHAVVLDLRLPRMLTSMLVGASLAAAGVLMQGLTRNALASPAILGINAGAALGMALVSTVSSFMGVMLSSVAAMIGGGTAWILVMLLGAAWRPGAERGRLVLAGVAVSALCAALTKAAVIMAEDQAAGVMTWLAGSVANARWSVLAHLWPAVIPALFIALMLAPTLNLLTLGDDGARNLGVRIGWIRLLVGGVVLVLVGPTVAAVGSIAFVGLLVPHMVRGWIGVDHRRVLPLSMLLGAALVVLADIVSRAVVYPVETPVGAILALVGAPFFIYMVKVRT</sequence>
<evidence type="ECO:0000256" key="2">
    <source>
        <dbReference type="ARBA" id="ARBA00007935"/>
    </source>
</evidence>
<keyword evidence="4" id="KW-1003">Cell membrane</keyword>
<dbReference type="PANTHER" id="PTHR30472">
    <property type="entry name" value="FERRIC ENTEROBACTIN TRANSPORT SYSTEM PERMEASE PROTEIN"/>
    <property type="match status" value="1"/>
</dbReference>
<dbReference type="STRING" id="1445510.YC6258_05521"/>
<protein>
    <submittedName>
        <fullName evidence="9">ABC-type Fe3+-siderophore transport system, permease component</fullName>
    </submittedName>
</protein>
<dbReference type="InterPro" id="IPR037294">
    <property type="entry name" value="ABC_BtuC-like"/>
</dbReference>
<dbReference type="RefSeq" id="WP_044619265.1">
    <property type="nucleotide sequence ID" value="NZ_CP007142.1"/>
</dbReference>
<dbReference type="CDD" id="cd06550">
    <property type="entry name" value="TM_ABC_iron-siderophores_like"/>
    <property type="match status" value="1"/>
</dbReference>
<dbReference type="InterPro" id="IPR000522">
    <property type="entry name" value="ABC_transptr_permease_BtuC"/>
</dbReference>
<gene>
    <name evidence="9" type="ORF">YC6258_05521</name>
</gene>
<evidence type="ECO:0000256" key="4">
    <source>
        <dbReference type="ARBA" id="ARBA00022475"/>
    </source>
</evidence>
<dbReference type="GO" id="GO:0033214">
    <property type="term" value="P:siderophore-iron import into cell"/>
    <property type="evidence" value="ECO:0007669"/>
    <property type="project" value="TreeGrafter"/>
</dbReference>
<dbReference type="FunFam" id="1.10.3470.10:FF:000001">
    <property type="entry name" value="Vitamin B12 ABC transporter permease BtuC"/>
    <property type="match status" value="1"/>
</dbReference>
<dbReference type="Gene3D" id="1.10.3470.10">
    <property type="entry name" value="ABC transporter involved in vitamin B12 uptake, BtuC"/>
    <property type="match status" value="1"/>
</dbReference>
<dbReference type="KEGG" id="gsn:YC6258_05521"/>
<feature type="transmembrane region" description="Helical" evidence="8">
    <location>
        <begin position="249"/>
        <end position="268"/>
    </location>
</feature>
<keyword evidence="5 8" id="KW-0812">Transmembrane</keyword>
<evidence type="ECO:0000256" key="6">
    <source>
        <dbReference type="ARBA" id="ARBA00022989"/>
    </source>
</evidence>
<organism evidence="9 10">
    <name type="scientific">Gynuella sunshinyii YC6258</name>
    <dbReference type="NCBI Taxonomy" id="1445510"/>
    <lineage>
        <taxon>Bacteria</taxon>
        <taxon>Pseudomonadati</taxon>
        <taxon>Pseudomonadota</taxon>
        <taxon>Gammaproteobacteria</taxon>
        <taxon>Oceanospirillales</taxon>
        <taxon>Saccharospirillaceae</taxon>
        <taxon>Gynuella</taxon>
    </lineage>
</organism>
<proteinExistence type="inferred from homology"/>
<feature type="transmembrane region" description="Helical" evidence="8">
    <location>
        <begin position="82"/>
        <end position="102"/>
    </location>
</feature>
<evidence type="ECO:0000256" key="5">
    <source>
        <dbReference type="ARBA" id="ARBA00022692"/>
    </source>
</evidence>
<comment type="similarity">
    <text evidence="2">Belongs to the binding-protein-dependent transport system permease family. FecCD subfamily.</text>
</comment>
<reference evidence="9 10" key="1">
    <citation type="submission" date="2014-01" db="EMBL/GenBank/DDBJ databases">
        <title>Full genme sequencing of cellulolytic bacterium Gynuella sunshinyii YC6258T gen. nov., sp. nov.</title>
        <authorList>
            <person name="Khan H."/>
            <person name="Chung E.J."/>
            <person name="Chung Y.R."/>
        </authorList>
    </citation>
    <scope>NUCLEOTIDE SEQUENCE [LARGE SCALE GENOMIC DNA]</scope>
    <source>
        <strain evidence="9 10">YC6258</strain>
    </source>
</reference>
<evidence type="ECO:0000256" key="3">
    <source>
        <dbReference type="ARBA" id="ARBA00022448"/>
    </source>
</evidence>
<dbReference type="AlphaFoldDB" id="A0A0C5W4L0"/>
<keyword evidence="10" id="KW-1185">Reference proteome</keyword>
<dbReference type="Proteomes" id="UP000032266">
    <property type="component" value="Chromosome"/>
</dbReference>
<evidence type="ECO:0000313" key="10">
    <source>
        <dbReference type="Proteomes" id="UP000032266"/>
    </source>
</evidence>
<feature type="transmembrane region" description="Helical" evidence="8">
    <location>
        <begin position="275"/>
        <end position="298"/>
    </location>
</feature>
<comment type="subcellular location">
    <subcellularLocation>
        <location evidence="1">Cell membrane</location>
        <topology evidence="1">Multi-pass membrane protein</topology>
    </subcellularLocation>
</comment>
<dbReference type="OrthoDB" id="9055647at2"/>
<evidence type="ECO:0000256" key="7">
    <source>
        <dbReference type="ARBA" id="ARBA00023136"/>
    </source>
</evidence>
<evidence type="ECO:0000256" key="1">
    <source>
        <dbReference type="ARBA" id="ARBA00004651"/>
    </source>
</evidence>
<accession>A0A0C5W4L0</accession>
<keyword evidence="6 8" id="KW-1133">Transmembrane helix</keyword>
<name>A0A0C5W4L0_9GAMM</name>
<dbReference type="HOGENOM" id="CLU_013016_1_0_6"/>
<feature type="transmembrane region" description="Helical" evidence="8">
    <location>
        <begin position="57"/>
        <end position="75"/>
    </location>
</feature>
<dbReference type="SUPFAM" id="SSF81345">
    <property type="entry name" value="ABC transporter involved in vitamin B12 uptake, BtuC"/>
    <property type="match status" value="1"/>
</dbReference>
<feature type="transmembrane region" description="Helical" evidence="8">
    <location>
        <begin position="145"/>
        <end position="167"/>
    </location>
</feature>
<feature type="transmembrane region" description="Helical" evidence="8">
    <location>
        <begin position="187"/>
        <end position="212"/>
    </location>
</feature>
<dbReference type="PANTHER" id="PTHR30472:SF1">
    <property type="entry name" value="FE(3+) DICITRATE TRANSPORT SYSTEM PERMEASE PROTEIN FECC-RELATED"/>
    <property type="match status" value="1"/>
</dbReference>
<feature type="transmembrane region" description="Helical" evidence="8">
    <location>
        <begin position="108"/>
        <end position="133"/>
    </location>
</feature>
<dbReference type="GO" id="GO:0005886">
    <property type="term" value="C:plasma membrane"/>
    <property type="evidence" value="ECO:0007669"/>
    <property type="project" value="UniProtKB-SubCell"/>
</dbReference>
<keyword evidence="3" id="KW-0813">Transport</keyword>
<dbReference type="Pfam" id="PF01032">
    <property type="entry name" value="FecCD"/>
    <property type="match status" value="1"/>
</dbReference>